<organism evidence="1 2">
    <name type="scientific">Prevotella intermedia</name>
    <dbReference type="NCBI Taxonomy" id="28131"/>
    <lineage>
        <taxon>Bacteria</taxon>
        <taxon>Pseudomonadati</taxon>
        <taxon>Bacteroidota</taxon>
        <taxon>Bacteroidia</taxon>
        <taxon>Bacteroidales</taxon>
        <taxon>Prevotellaceae</taxon>
        <taxon>Prevotella</taxon>
    </lineage>
</organism>
<accession>A0A0T7AP86</accession>
<dbReference type="Proteomes" id="UP000217431">
    <property type="component" value="Chromosome II"/>
</dbReference>
<evidence type="ECO:0000313" key="1">
    <source>
        <dbReference type="EMBL" id="BAU18880.1"/>
    </source>
</evidence>
<name>A0A0T7AP86_PREIN</name>
<protein>
    <submittedName>
        <fullName evidence="1">Uncharacterized protein</fullName>
    </submittedName>
</protein>
<proteinExistence type="predicted"/>
<sequence>MIQVGDKFTRHWVGHEECYKGRIYQVEGVYRNCTCGKPEWLTGKPEMPRRPHIHIRAKLIKAPVKYMEGDKGFYFGPLDEDTLRDIDSPEKSWVEIVYQKGDELSLFNQRK</sequence>
<evidence type="ECO:0000313" key="2">
    <source>
        <dbReference type="Proteomes" id="UP000217431"/>
    </source>
</evidence>
<dbReference type="RefSeq" id="WP_096408797.1">
    <property type="nucleotide sequence ID" value="NZ_AP014598.1"/>
</dbReference>
<reference evidence="1 2" key="1">
    <citation type="journal article" date="2016" name="DNA Res.">
        <title>The complete genome sequencing of Prevotella intermedia strain OMA14 and a subsequent fine-scale, intra-species genomic comparison reveal an unusual amplification of conjugative and mobile transposons and identify a novel Prevotella-lineage-specific repeat.</title>
        <authorList>
            <person name="Naito M."/>
            <person name="Ogura Y."/>
            <person name="Itoh T."/>
            <person name="Shoji M."/>
            <person name="Okamoto M."/>
            <person name="Hayashi T."/>
            <person name="Nakayama K."/>
        </authorList>
    </citation>
    <scope>NUCLEOTIDE SEQUENCE [LARGE SCALE GENOMIC DNA]</scope>
    <source>
        <strain evidence="1 2">OMA14</strain>
    </source>
</reference>
<dbReference type="AlphaFoldDB" id="A0A0T7AP86"/>
<gene>
    <name evidence="1" type="ORF">PIOMA14_II_0375</name>
</gene>
<dbReference type="EMBL" id="AP014598">
    <property type="protein sequence ID" value="BAU18880.1"/>
    <property type="molecule type" value="Genomic_DNA"/>
</dbReference>